<dbReference type="FunFam" id="4.10.70.10:FF:000001">
    <property type="entry name" value="Disintegrin and metalloproteinase domain-containing protein 22"/>
    <property type="match status" value="1"/>
</dbReference>
<keyword evidence="3 9" id="KW-1133">Transmembrane helix</keyword>
<evidence type="ECO:0000256" key="6">
    <source>
        <dbReference type="PROSITE-ProRule" id="PRU00068"/>
    </source>
</evidence>
<feature type="transmembrane region" description="Helical" evidence="9">
    <location>
        <begin position="694"/>
        <end position="715"/>
    </location>
</feature>
<dbReference type="InterPro" id="IPR001590">
    <property type="entry name" value="Peptidase_M12B"/>
</dbReference>
<feature type="binding site" evidence="8">
    <location>
        <position position="341"/>
    </location>
    <ligand>
        <name>Zn(2+)</name>
        <dbReference type="ChEBI" id="CHEBI:29105"/>
        <note>catalytic</note>
    </ligand>
</feature>
<dbReference type="SMART" id="SM00608">
    <property type="entry name" value="ACR"/>
    <property type="match status" value="1"/>
</dbReference>
<comment type="subcellular location">
    <subcellularLocation>
        <location evidence="1">Membrane</location>
        <topology evidence="1">Single-pass type I membrane protein</topology>
    </subcellularLocation>
</comment>
<dbReference type="InterPro" id="IPR006586">
    <property type="entry name" value="ADAM_Cys-rich"/>
</dbReference>
<reference evidence="15" key="1">
    <citation type="submission" date="2025-08" db="UniProtKB">
        <authorList>
            <consortium name="RefSeq"/>
        </authorList>
    </citation>
    <scope>IDENTIFICATION</scope>
</reference>
<dbReference type="Pfam" id="PF08516">
    <property type="entry name" value="ADAM_CR"/>
    <property type="match status" value="1"/>
</dbReference>
<dbReference type="STRING" id="9365.ENSEEUP00000009937"/>
<dbReference type="PANTHER" id="PTHR11905:SF148">
    <property type="entry name" value="DISINTEGRIN AND METALLOPROTEINASE DOMAIN-CONTAINING PROTEIN 30"/>
    <property type="match status" value="1"/>
</dbReference>
<dbReference type="InParanoid" id="A0A1S3A3I1"/>
<dbReference type="InterPro" id="IPR018358">
    <property type="entry name" value="Disintegrin_CS"/>
</dbReference>
<feature type="disulfide bond" evidence="6">
    <location>
        <begin position="460"/>
        <end position="480"/>
    </location>
</feature>
<evidence type="ECO:0000259" key="12">
    <source>
        <dbReference type="PROSITE" id="PS50214"/>
    </source>
</evidence>
<dbReference type="SUPFAM" id="SSF57552">
    <property type="entry name" value="Blood coagulation inhibitor (disintegrin)"/>
    <property type="match status" value="1"/>
</dbReference>
<evidence type="ECO:0000256" key="8">
    <source>
        <dbReference type="PROSITE-ProRule" id="PRU00276"/>
    </source>
</evidence>
<dbReference type="RefSeq" id="XP_007528762.1">
    <property type="nucleotide sequence ID" value="XM_007528700.2"/>
</dbReference>
<dbReference type="PANTHER" id="PTHR11905">
    <property type="entry name" value="ADAM A DISINTEGRIN AND METALLOPROTEASE DOMAIN"/>
    <property type="match status" value="1"/>
</dbReference>
<keyword evidence="15" id="KW-0378">Hydrolase</keyword>
<organism evidence="14 15">
    <name type="scientific">Erinaceus europaeus</name>
    <name type="common">Western European hedgehog</name>
    <dbReference type="NCBI Taxonomy" id="9365"/>
    <lineage>
        <taxon>Eukaryota</taxon>
        <taxon>Metazoa</taxon>
        <taxon>Chordata</taxon>
        <taxon>Craniata</taxon>
        <taxon>Vertebrata</taxon>
        <taxon>Euteleostomi</taxon>
        <taxon>Mammalia</taxon>
        <taxon>Eutheria</taxon>
        <taxon>Laurasiatheria</taxon>
        <taxon>Eulipotyphla</taxon>
        <taxon>Erinaceidae</taxon>
        <taxon>Erinaceinae</taxon>
        <taxon>Erinaceus</taxon>
    </lineage>
</organism>
<dbReference type="InterPro" id="IPR034027">
    <property type="entry name" value="Reprolysin_adamalysin"/>
</dbReference>
<keyword evidence="15" id="KW-0482">Metalloprotease</keyword>
<dbReference type="InterPro" id="IPR036436">
    <property type="entry name" value="Disintegrin_dom_sf"/>
</dbReference>
<evidence type="ECO:0000259" key="13">
    <source>
        <dbReference type="PROSITE" id="PS50215"/>
    </source>
</evidence>
<keyword evidence="8" id="KW-0862">Zinc</keyword>
<dbReference type="FunCoup" id="A0A1S3A3I1">
    <property type="interactions" value="11"/>
</dbReference>
<dbReference type="OrthoDB" id="5951731at2759"/>
<evidence type="ECO:0000256" key="10">
    <source>
        <dbReference type="SAM" id="SignalP"/>
    </source>
</evidence>
<dbReference type="InterPro" id="IPR024079">
    <property type="entry name" value="MetalloPept_cat_dom_sf"/>
</dbReference>
<feature type="binding site" evidence="8">
    <location>
        <position position="351"/>
    </location>
    <ligand>
        <name>Zn(2+)</name>
        <dbReference type="ChEBI" id="CHEBI:29105"/>
        <note>catalytic</note>
    </ligand>
</feature>
<keyword evidence="7" id="KW-0245">EGF-like domain</keyword>
<dbReference type="GO" id="GO:0008584">
    <property type="term" value="P:male gonad development"/>
    <property type="evidence" value="ECO:0007669"/>
    <property type="project" value="TreeGrafter"/>
</dbReference>
<evidence type="ECO:0000313" key="14">
    <source>
        <dbReference type="Proteomes" id="UP001652624"/>
    </source>
</evidence>
<dbReference type="GO" id="GO:0046872">
    <property type="term" value="F:metal ion binding"/>
    <property type="evidence" value="ECO:0007669"/>
    <property type="project" value="UniProtKB-KW"/>
</dbReference>
<dbReference type="PROSITE" id="PS50215">
    <property type="entry name" value="ADAM_MEPRO"/>
    <property type="match status" value="1"/>
</dbReference>
<feature type="domain" description="EGF-like" evidence="11">
    <location>
        <begin position="635"/>
        <end position="668"/>
    </location>
</feature>
<feature type="domain" description="Peptidase M12B" evidence="13">
    <location>
        <begin position="207"/>
        <end position="396"/>
    </location>
</feature>
<dbReference type="InterPro" id="IPR002870">
    <property type="entry name" value="Peptidase_M12B_N"/>
</dbReference>
<evidence type="ECO:0000256" key="4">
    <source>
        <dbReference type="ARBA" id="ARBA00023136"/>
    </source>
</evidence>
<evidence type="ECO:0000256" key="9">
    <source>
        <dbReference type="SAM" id="Phobius"/>
    </source>
</evidence>
<accession>A0A1S3A3I1</accession>
<dbReference type="PROSITE" id="PS01186">
    <property type="entry name" value="EGF_2"/>
    <property type="match status" value="1"/>
</dbReference>
<dbReference type="SMART" id="SM00050">
    <property type="entry name" value="DISIN"/>
    <property type="match status" value="1"/>
</dbReference>
<keyword evidence="5 7" id="KW-1015">Disulfide bond</keyword>
<comment type="caution">
    <text evidence="7">Lacks conserved residue(s) required for the propagation of feature annotation.</text>
</comment>
<keyword evidence="15" id="KW-0645">Protease</keyword>
<feature type="disulfide bond" evidence="7">
    <location>
        <begin position="658"/>
        <end position="667"/>
    </location>
</feature>
<sequence length="729" mass="82275">MRPAGRTLPSQSLWLPALLLQMLLGDAQQHDVIFQPDSGFASYEITIPKKLSYRVGEQGLVQHLSYLLHIQGKKHVLHLRPKRLLLPRHLRVFSFTHQGELVEDHPYIPRDCNFMGSVEGSKESQATFSTCMGGLRGVLKVDAQDFQIEPLRTSSTFEHIVYLLKEEEPFLSQNCDLVDDEEIKKLMSPKDYMARIRSIKASYKHPKYMELVLVFDHDRFLYSKSNITKVTNDAILISAILDTYYQDVFTRIHLTAVEVWTDRDKARIHHRTISRALGQFSVYRTSNLLVRIPHDWTHLFAIKDYVKGLAGSAGGMCWLASVSLAILKDENILGPATWTAHEIGHGLGMDHDGLECLCKGRRNCIMGSGRTGFSNCSYEEFLYFTNSEAACLDNIPGQGLVIKRCGNKIVEENEQCDCGTKEECEKDQCCQLDCKLKEGANCSTGLCCHNCQFRPSRFVCRRPENECDLPEYCLGNSSDCPEDTYKVDGTPCKYEARCFKKGCRSRYMQCQSIFGSGVREAPYQCYHVVNSVGDQFGNCRMEERVDLVYKKCSRENSLCGRIQCVNVKSLPDSPDHATIMSTHLKEENLMCWTIGYHLNMRPLGIADAGVISDGTSCGKDRVCFNRSCVPVQSVLNYDCLPKKCNNRGVCNNKKNCHCLYGWAPPFCEEEGFGGSIDSGPAGPLEKEVSANIQIVSIMFLRLALFIISLVILAFWNVIDSYIIPKPETQ</sequence>
<evidence type="ECO:0000313" key="15">
    <source>
        <dbReference type="RefSeq" id="XP_007528762.1"/>
    </source>
</evidence>
<gene>
    <name evidence="15" type="primary">ADAM30</name>
</gene>
<feature type="binding site" evidence="8">
    <location>
        <position position="345"/>
    </location>
    <ligand>
        <name>Zn(2+)</name>
        <dbReference type="ChEBI" id="CHEBI:29105"/>
        <note>catalytic</note>
    </ligand>
</feature>
<dbReference type="GO" id="GO:0006508">
    <property type="term" value="P:proteolysis"/>
    <property type="evidence" value="ECO:0007669"/>
    <property type="project" value="InterPro"/>
</dbReference>
<dbReference type="GO" id="GO:0009897">
    <property type="term" value="C:external side of plasma membrane"/>
    <property type="evidence" value="ECO:0007669"/>
    <property type="project" value="TreeGrafter"/>
</dbReference>
<dbReference type="InterPro" id="IPR000742">
    <property type="entry name" value="EGF"/>
</dbReference>
<evidence type="ECO:0000256" key="3">
    <source>
        <dbReference type="ARBA" id="ARBA00022989"/>
    </source>
</evidence>
<feature type="signal peptide" evidence="10">
    <location>
        <begin position="1"/>
        <end position="27"/>
    </location>
</feature>
<dbReference type="InterPro" id="IPR001762">
    <property type="entry name" value="Disintegrin_dom"/>
</dbReference>
<evidence type="ECO:0000256" key="1">
    <source>
        <dbReference type="ARBA" id="ARBA00004479"/>
    </source>
</evidence>
<keyword evidence="10" id="KW-0732">Signal</keyword>
<dbReference type="Pfam" id="PF01421">
    <property type="entry name" value="Reprolysin"/>
    <property type="match status" value="1"/>
</dbReference>
<feature type="active site" evidence="8">
    <location>
        <position position="342"/>
    </location>
</feature>
<dbReference type="CTD" id="11085"/>
<dbReference type="Pfam" id="PF00200">
    <property type="entry name" value="Disintegrin"/>
    <property type="match status" value="1"/>
</dbReference>
<dbReference type="Gene3D" id="4.10.70.10">
    <property type="entry name" value="Disintegrin domain"/>
    <property type="match status" value="1"/>
</dbReference>
<name>A0A1S3A3I1_ERIEU</name>
<evidence type="ECO:0000259" key="11">
    <source>
        <dbReference type="PROSITE" id="PS50026"/>
    </source>
</evidence>
<evidence type="ECO:0000256" key="5">
    <source>
        <dbReference type="ARBA" id="ARBA00023157"/>
    </source>
</evidence>
<protein>
    <submittedName>
        <fullName evidence="15">Disintegrin and metalloproteinase domain-containing protein 30</fullName>
    </submittedName>
</protein>
<dbReference type="GeneID" id="103118479"/>
<dbReference type="Proteomes" id="UP001652624">
    <property type="component" value="Chromosome 11"/>
</dbReference>
<dbReference type="GO" id="GO:0004222">
    <property type="term" value="F:metalloendopeptidase activity"/>
    <property type="evidence" value="ECO:0007669"/>
    <property type="project" value="InterPro"/>
</dbReference>
<dbReference type="AlphaFoldDB" id="A0A1S3A3I1"/>
<dbReference type="PROSITE" id="PS50214">
    <property type="entry name" value="DISINTEGRIN_2"/>
    <property type="match status" value="1"/>
</dbReference>
<feature type="domain" description="Disintegrin" evidence="12">
    <location>
        <begin position="402"/>
        <end position="488"/>
    </location>
</feature>
<dbReference type="SUPFAM" id="SSF55486">
    <property type="entry name" value="Metalloproteases ('zincins'), catalytic domain"/>
    <property type="match status" value="1"/>
</dbReference>
<dbReference type="Pfam" id="PF01562">
    <property type="entry name" value="Pep_M12B_propep"/>
    <property type="match status" value="1"/>
</dbReference>
<keyword evidence="14" id="KW-1185">Reference proteome</keyword>
<dbReference type="PRINTS" id="PR00289">
    <property type="entry name" value="DISINTEGRIN"/>
</dbReference>
<dbReference type="eggNOG" id="KOG3607">
    <property type="taxonomic scope" value="Eukaryota"/>
</dbReference>
<dbReference type="Gene3D" id="3.40.390.10">
    <property type="entry name" value="Collagenase (Catalytic Domain)"/>
    <property type="match status" value="1"/>
</dbReference>
<keyword evidence="2 9" id="KW-0812">Transmembrane</keyword>
<evidence type="ECO:0000256" key="2">
    <source>
        <dbReference type="ARBA" id="ARBA00022692"/>
    </source>
</evidence>
<proteinExistence type="predicted"/>
<keyword evidence="4 9" id="KW-0472">Membrane</keyword>
<dbReference type="PROSITE" id="PS50026">
    <property type="entry name" value="EGF_3"/>
    <property type="match status" value="1"/>
</dbReference>
<dbReference type="GO" id="GO:1990913">
    <property type="term" value="C:sperm head plasma membrane"/>
    <property type="evidence" value="ECO:0007669"/>
    <property type="project" value="TreeGrafter"/>
</dbReference>
<dbReference type="PROSITE" id="PS00427">
    <property type="entry name" value="DISINTEGRIN_1"/>
    <property type="match status" value="1"/>
</dbReference>
<dbReference type="CDD" id="cd04269">
    <property type="entry name" value="ZnMc_adamalysin_II_like"/>
    <property type="match status" value="1"/>
</dbReference>
<keyword evidence="8" id="KW-0479">Metal-binding</keyword>
<feature type="chain" id="PRO_5010193292" evidence="10">
    <location>
        <begin position="28"/>
        <end position="729"/>
    </location>
</feature>
<evidence type="ECO:0000256" key="7">
    <source>
        <dbReference type="PROSITE-ProRule" id="PRU00076"/>
    </source>
</evidence>